<gene>
    <name evidence="2" type="ORF">CEXT_640271</name>
</gene>
<keyword evidence="3" id="KW-1185">Reference proteome</keyword>
<proteinExistence type="predicted"/>
<dbReference type="EMBL" id="BPLR01006558">
    <property type="protein sequence ID" value="GIY10735.1"/>
    <property type="molecule type" value="Genomic_DNA"/>
</dbReference>
<reference evidence="2 3" key="1">
    <citation type="submission" date="2021-06" db="EMBL/GenBank/DDBJ databases">
        <title>Caerostris extrusa draft genome.</title>
        <authorList>
            <person name="Kono N."/>
            <person name="Arakawa K."/>
        </authorList>
    </citation>
    <scope>NUCLEOTIDE SEQUENCE [LARGE SCALE GENOMIC DNA]</scope>
</reference>
<sequence>MRFINTGMTNTYCRIRLTIRNFVRTPIEIVLRKFALFPTFSMTFWSMNAHILCAFSGIPIDMGTFDWNRVEIAPRSLRKSKSRIGRWGNGRRGGRSSGSSRGPGEWSEEGANGGPRKRSQGRRHHQAQEPPAIPLHAPPPTWSKIERKTTVIYDDNVTVHYMKKYSDIVCFDVYMM</sequence>
<organism evidence="2 3">
    <name type="scientific">Caerostris extrusa</name>
    <name type="common">Bark spider</name>
    <name type="synonym">Caerostris bankana</name>
    <dbReference type="NCBI Taxonomy" id="172846"/>
    <lineage>
        <taxon>Eukaryota</taxon>
        <taxon>Metazoa</taxon>
        <taxon>Ecdysozoa</taxon>
        <taxon>Arthropoda</taxon>
        <taxon>Chelicerata</taxon>
        <taxon>Arachnida</taxon>
        <taxon>Araneae</taxon>
        <taxon>Araneomorphae</taxon>
        <taxon>Entelegynae</taxon>
        <taxon>Araneoidea</taxon>
        <taxon>Araneidae</taxon>
        <taxon>Caerostris</taxon>
    </lineage>
</organism>
<feature type="compositionally biased region" description="Pro residues" evidence="1">
    <location>
        <begin position="131"/>
        <end position="141"/>
    </location>
</feature>
<evidence type="ECO:0000256" key="1">
    <source>
        <dbReference type="SAM" id="MobiDB-lite"/>
    </source>
</evidence>
<dbReference type="AlphaFoldDB" id="A0AAV4QNF8"/>
<name>A0AAV4QNF8_CAEEX</name>
<protein>
    <submittedName>
        <fullName evidence="2">Uncharacterized protein</fullName>
    </submittedName>
</protein>
<feature type="region of interest" description="Disordered" evidence="1">
    <location>
        <begin position="79"/>
        <end position="141"/>
    </location>
</feature>
<comment type="caution">
    <text evidence="2">The sequence shown here is derived from an EMBL/GenBank/DDBJ whole genome shotgun (WGS) entry which is preliminary data.</text>
</comment>
<feature type="compositionally biased region" description="Basic residues" evidence="1">
    <location>
        <begin position="115"/>
        <end position="125"/>
    </location>
</feature>
<dbReference type="Proteomes" id="UP001054945">
    <property type="component" value="Unassembled WGS sequence"/>
</dbReference>
<evidence type="ECO:0000313" key="2">
    <source>
        <dbReference type="EMBL" id="GIY10735.1"/>
    </source>
</evidence>
<evidence type="ECO:0000313" key="3">
    <source>
        <dbReference type="Proteomes" id="UP001054945"/>
    </source>
</evidence>
<accession>A0AAV4QNF8</accession>